<dbReference type="STRING" id="1724.GCA_001044175_00631"/>
<gene>
    <name evidence="1" type="ORF">ATK06_0758</name>
</gene>
<dbReference type="AlphaFoldDB" id="A0A2A9DNX9"/>
<evidence type="ECO:0000313" key="1">
    <source>
        <dbReference type="EMBL" id="PFG27682.1"/>
    </source>
</evidence>
<proteinExistence type="predicted"/>
<reference evidence="1 2" key="1">
    <citation type="submission" date="2017-10" db="EMBL/GenBank/DDBJ databases">
        <title>Sequencing the genomes of 1000 actinobacteria strains.</title>
        <authorList>
            <person name="Klenk H.-P."/>
        </authorList>
    </citation>
    <scope>NUCLEOTIDE SEQUENCE [LARGE SCALE GENOMIC DNA]</scope>
    <source>
        <strain evidence="1 2">DSM 20688</strain>
    </source>
</reference>
<keyword evidence="2" id="KW-1185">Reference proteome</keyword>
<evidence type="ECO:0000313" key="2">
    <source>
        <dbReference type="Proteomes" id="UP000221653"/>
    </source>
</evidence>
<name>A0A2A9DNX9_9CORY</name>
<accession>A0A2A9DNX9</accession>
<dbReference type="Proteomes" id="UP000221653">
    <property type="component" value="Unassembled WGS sequence"/>
</dbReference>
<comment type="caution">
    <text evidence="1">The sequence shown here is derived from an EMBL/GenBank/DDBJ whole genome shotgun (WGS) entry which is preliminary data.</text>
</comment>
<protein>
    <submittedName>
        <fullName evidence="1">Uncharacterized protein</fullName>
    </submittedName>
</protein>
<sequence>MYAMGPIGPQTGAIAELTHCANTATSSNPTGAARYIGAAVCLLTNPGLQQRLADQATNPHYR</sequence>
<organism evidence="1 2">
    <name type="scientific">Corynebacterium renale</name>
    <dbReference type="NCBI Taxonomy" id="1724"/>
    <lineage>
        <taxon>Bacteria</taxon>
        <taxon>Bacillati</taxon>
        <taxon>Actinomycetota</taxon>
        <taxon>Actinomycetes</taxon>
        <taxon>Mycobacteriales</taxon>
        <taxon>Corynebacteriaceae</taxon>
        <taxon>Corynebacterium</taxon>
    </lineage>
</organism>
<dbReference type="EMBL" id="PDJF01000001">
    <property type="protein sequence ID" value="PFG27682.1"/>
    <property type="molecule type" value="Genomic_DNA"/>
</dbReference>